<feature type="coiled-coil region" evidence="2">
    <location>
        <begin position="29"/>
        <end position="67"/>
    </location>
</feature>
<dbReference type="Gene3D" id="1.20.1260.60">
    <property type="entry name" value="Vacuolar protein sorting-associated protein Ist1"/>
    <property type="match status" value="1"/>
</dbReference>
<dbReference type="InterPro" id="IPR042277">
    <property type="entry name" value="IST1-like"/>
</dbReference>
<dbReference type="GO" id="GO:0015031">
    <property type="term" value="P:protein transport"/>
    <property type="evidence" value="ECO:0007669"/>
    <property type="project" value="InterPro"/>
</dbReference>
<sequence>MPFTSSSSTFIVFSETSDMFDILFGWRKASKCKRLIKQVQCRLKLLKNKRNAMVRQLREDMAELIKNGHENIAFNRAEQLIPDESVVQVYELLDHFCEFILLNFSYIRRHKDCPNDVNEAVSSLIYASARCGDLPELRLIRKLFEDRYGLRFAMVAVDLLSGNLVNRQVKEDSGAHVPDANLQTCHDKSETKASNVEVERQIILVDSSSTRTSFRDLNVIKTATISSSMVQQALPTVSESSMHDMEQKEENQIRAGRDNIPASGLENKGGKTTTASSSESLPQFPEETVVYLDDIEEFQSSTINDKDSLDQRLFKFKSSIPFKKENGENRCDIQVCGDKYELWSEKSGSKSSRRSCKGSGKRPRRRSVPQETTQCIKDIECISYYGTQSINAAHKHMSHQPRKQQRKIQMEQSEESYYEVMRVKQPCCLEIGNTLLPLNSRFDQKGLYCSCCSNKIIGRCSLESPCYSCAADDDNKDCGVPSRKQRTGITTSMEFPPHFLDQKNLWAKYGREQRRRSYDNGAMVYDVFTYPDHQPISMQNKDLRGKADEFGSLSSSPGSRVRSSWASKETVPPYLRTVTMPPERPKNKPREDIQRSNSCSFGNPNHVHPKLPDYDDITARFLALKRENMQNKQHYSKYKQETLAQYKF</sequence>
<feature type="region of interest" description="Disordered" evidence="3">
    <location>
        <begin position="349"/>
        <end position="371"/>
    </location>
</feature>
<dbReference type="Pfam" id="PF03398">
    <property type="entry name" value="Ist1"/>
    <property type="match status" value="1"/>
</dbReference>
<evidence type="ECO:0000313" key="5">
    <source>
        <dbReference type="Proteomes" id="UP000796880"/>
    </source>
</evidence>
<protein>
    <recommendedName>
        <fullName evidence="6">IST1-like protein</fullName>
    </recommendedName>
</protein>
<accession>A0A8K0H1G0</accession>
<dbReference type="AlphaFoldDB" id="A0A8K0H1G0"/>
<reference evidence="4" key="1">
    <citation type="submission" date="2020-03" db="EMBL/GenBank/DDBJ databases">
        <title>A high-quality chromosome-level genome assembly of a woody plant with both climbing and erect habits, Rhamnella rubrinervis.</title>
        <authorList>
            <person name="Lu Z."/>
            <person name="Yang Y."/>
            <person name="Zhu X."/>
            <person name="Sun Y."/>
        </authorList>
    </citation>
    <scope>NUCLEOTIDE SEQUENCE</scope>
    <source>
        <strain evidence="4">BYM</strain>
        <tissue evidence="4">Leaf</tissue>
    </source>
</reference>
<feature type="compositionally biased region" description="Basic and acidic residues" evidence="3">
    <location>
        <begin position="583"/>
        <end position="594"/>
    </location>
</feature>
<organism evidence="4 5">
    <name type="scientific">Rhamnella rubrinervis</name>
    <dbReference type="NCBI Taxonomy" id="2594499"/>
    <lineage>
        <taxon>Eukaryota</taxon>
        <taxon>Viridiplantae</taxon>
        <taxon>Streptophyta</taxon>
        <taxon>Embryophyta</taxon>
        <taxon>Tracheophyta</taxon>
        <taxon>Spermatophyta</taxon>
        <taxon>Magnoliopsida</taxon>
        <taxon>eudicotyledons</taxon>
        <taxon>Gunneridae</taxon>
        <taxon>Pentapetalae</taxon>
        <taxon>rosids</taxon>
        <taxon>fabids</taxon>
        <taxon>Rosales</taxon>
        <taxon>Rhamnaceae</taxon>
        <taxon>rhamnoid group</taxon>
        <taxon>Rhamneae</taxon>
        <taxon>Rhamnella</taxon>
    </lineage>
</organism>
<feature type="compositionally biased region" description="Polar residues" evidence="3">
    <location>
        <begin position="270"/>
        <end position="281"/>
    </location>
</feature>
<dbReference type="EMBL" id="VOIH02000006">
    <property type="protein sequence ID" value="KAF3443890.1"/>
    <property type="molecule type" value="Genomic_DNA"/>
</dbReference>
<name>A0A8K0H1G0_9ROSA</name>
<keyword evidence="5" id="KW-1185">Reference proteome</keyword>
<feature type="region of interest" description="Disordered" evidence="3">
    <location>
        <begin position="547"/>
        <end position="612"/>
    </location>
</feature>
<proteinExistence type="inferred from homology"/>
<keyword evidence="2" id="KW-0175">Coiled coil</keyword>
<feature type="compositionally biased region" description="Basic and acidic residues" evidence="3">
    <location>
        <begin position="241"/>
        <end position="257"/>
    </location>
</feature>
<dbReference type="InterPro" id="IPR005061">
    <property type="entry name" value="Ist1"/>
</dbReference>
<dbReference type="FunFam" id="1.20.1260.60:FF:000002">
    <property type="entry name" value="Vacuolar protein sorting-associated protein IST1"/>
    <property type="match status" value="1"/>
</dbReference>
<evidence type="ECO:0008006" key="6">
    <source>
        <dbReference type="Google" id="ProtNLM"/>
    </source>
</evidence>
<feature type="compositionally biased region" description="Basic residues" evidence="3">
    <location>
        <begin position="351"/>
        <end position="367"/>
    </location>
</feature>
<gene>
    <name evidence="4" type="ORF">FNV43_RR13580</name>
</gene>
<dbReference type="PANTHER" id="PTHR12161">
    <property type="entry name" value="IST1 FAMILY MEMBER"/>
    <property type="match status" value="1"/>
</dbReference>
<comment type="caution">
    <text evidence="4">The sequence shown here is derived from an EMBL/GenBank/DDBJ whole genome shotgun (WGS) entry which is preliminary data.</text>
</comment>
<evidence type="ECO:0000256" key="3">
    <source>
        <dbReference type="SAM" id="MobiDB-lite"/>
    </source>
</evidence>
<feature type="compositionally biased region" description="Low complexity" evidence="3">
    <location>
        <begin position="552"/>
        <end position="567"/>
    </location>
</feature>
<comment type="similarity">
    <text evidence="1">Belongs to the IST1 family.</text>
</comment>
<dbReference type="PANTHER" id="PTHR12161:SF44">
    <property type="entry name" value="REGULATOR OF VPS4 ACTIVITY IN THE MVB PATHWAY PROTEIN"/>
    <property type="match status" value="1"/>
</dbReference>
<dbReference type="OrthoDB" id="29853at2759"/>
<dbReference type="Proteomes" id="UP000796880">
    <property type="component" value="Unassembled WGS sequence"/>
</dbReference>
<evidence type="ECO:0000313" key="4">
    <source>
        <dbReference type="EMBL" id="KAF3443890.1"/>
    </source>
</evidence>
<evidence type="ECO:0000256" key="1">
    <source>
        <dbReference type="ARBA" id="ARBA00005536"/>
    </source>
</evidence>
<feature type="region of interest" description="Disordered" evidence="3">
    <location>
        <begin position="237"/>
        <end position="283"/>
    </location>
</feature>
<evidence type="ECO:0000256" key="2">
    <source>
        <dbReference type="SAM" id="Coils"/>
    </source>
</evidence>